<reference evidence="3 4" key="1">
    <citation type="submission" date="2019-12" db="EMBL/GenBank/DDBJ databases">
        <authorList>
            <person name="Alioto T."/>
            <person name="Alioto T."/>
            <person name="Gomez Garrido J."/>
        </authorList>
    </citation>
    <scope>NUCLEOTIDE SEQUENCE [LARGE SCALE GENOMIC DNA]</scope>
</reference>
<comment type="caution">
    <text evidence="3">The sequence shown here is derived from an EMBL/GenBank/DDBJ whole genome shotgun (WGS) entry which is preliminary data.</text>
</comment>
<evidence type="ECO:0000256" key="1">
    <source>
        <dbReference type="SAM" id="MobiDB-lite"/>
    </source>
</evidence>
<evidence type="ECO:0008006" key="5">
    <source>
        <dbReference type="Google" id="ProtNLM"/>
    </source>
</evidence>
<dbReference type="AlphaFoldDB" id="A0A8S0VNG4"/>
<feature type="region of interest" description="Disordered" evidence="1">
    <location>
        <begin position="105"/>
        <end position="130"/>
    </location>
</feature>
<name>A0A8S0VNG4_OLEEU</name>
<protein>
    <recommendedName>
        <fullName evidence="5">DUF4408 domain-containing protein</fullName>
    </recommendedName>
</protein>
<dbReference type="Gramene" id="OE9A105612T1">
    <property type="protein sequence ID" value="OE9A105612C1"/>
    <property type="gene ID" value="OE9A105612"/>
</dbReference>
<feature type="transmembrane region" description="Helical" evidence="2">
    <location>
        <begin position="53"/>
        <end position="71"/>
    </location>
</feature>
<keyword evidence="2" id="KW-0472">Membrane</keyword>
<feature type="region of interest" description="Disordered" evidence="1">
    <location>
        <begin position="154"/>
        <end position="176"/>
    </location>
</feature>
<evidence type="ECO:0000313" key="4">
    <source>
        <dbReference type="Proteomes" id="UP000594638"/>
    </source>
</evidence>
<evidence type="ECO:0000256" key="2">
    <source>
        <dbReference type="SAM" id="Phobius"/>
    </source>
</evidence>
<sequence>MRVQNRPPPTCIKSPSNHRIPSPLSLSLSLSLTFTHTQGSLLKITEKMKKSQILKLFLISALCIITPLLSTSFRSKYLYFVVNILIIAVGAESGLASFFLKSPENKKPAEKSTTSSNDGTNLLDHTTNKSVTVSKKSSSEKIADTVKVLDKSPSTPSLFLTGGADREDCSEEDDVEDDGEEVVELSEQELYHKAETFIGDFYNQLKMQRDESM</sequence>
<dbReference type="OrthoDB" id="1923900at2759"/>
<proteinExistence type="predicted"/>
<keyword evidence="2" id="KW-0812">Transmembrane</keyword>
<dbReference type="PANTHER" id="PTHR36887">
    <property type="entry name" value="OS01G0532300 PROTEIN"/>
    <property type="match status" value="1"/>
</dbReference>
<feature type="transmembrane region" description="Helical" evidence="2">
    <location>
        <begin position="77"/>
        <end position="100"/>
    </location>
</feature>
<feature type="compositionally biased region" description="Polar residues" evidence="1">
    <location>
        <begin position="111"/>
        <end position="125"/>
    </location>
</feature>
<dbReference type="Proteomes" id="UP000594638">
    <property type="component" value="Unassembled WGS sequence"/>
</dbReference>
<keyword evidence="2" id="KW-1133">Transmembrane helix</keyword>
<organism evidence="3 4">
    <name type="scientific">Olea europaea subsp. europaea</name>
    <dbReference type="NCBI Taxonomy" id="158383"/>
    <lineage>
        <taxon>Eukaryota</taxon>
        <taxon>Viridiplantae</taxon>
        <taxon>Streptophyta</taxon>
        <taxon>Embryophyta</taxon>
        <taxon>Tracheophyta</taxon>
        <taxon>Spermatophyta</taxon>
        <taxon>Magnoliopsida</taxon>
        <taxon>eudicotyledons</taxon>
        <taxon>Gunneridae</taxon>
        <taxon>Pentapetalae</taxon>
        <taxon>asterids</taxon>
        <taxon>lamiids</taxon>
        <taxon>Lamiales</taxon>
        <taxon>Oleaceae</taxon>
        <taxon>Oleeae</taxon>
        <taxon>Olea</taxon>
    </lineage>
</organism>
<accession>A0A8S0VNG4</accession>
<dbReference type="Pfam" id="PF05553">
    <property type="entry name" value="DUF761"/>
    <property type="match status" value="1"/>
</dbReference>
<gene>
    <name evidence="3" type="ORF">OLEA9_A105612</name>
</gene>
<evidence type="ECO:0000313" key="3">
    <source>
        <dbReference type="EMBL" id="CAA3031959.1"/>
    </source>
</evidence>
<dbReference type="PANTHER" id="PTHR36887:SF1">
    <property type="entry name" value="OS01G0532300 PROTEIN"/>
    <property type="match status" value="1"/>
</dbReference>
<dbReference type="InterPro" id="IPR008480">
    <property type="entry name" value="DUF761_pln"/>
</dbReference>
<keyword evidence="4" id="KW-1185">Reference proteome</keyword>
<dbReference type="EMBL" id="CACTIH010009509">
    <property type="protein sequence ID" value="CAA3031959.1"/>
    <property type="molecule type" value="Genomic_DNA"/>
</dbReference>